<evidence type="ECO:0000313" key="3">
    <source>
        <dbReference type="Proteomes" id="UP000730482"/>
    </source>
</evidence>
<reference evidence="2 3" key="1">
    <citation type="submission" date="2020-02" db="EMBL/GenBank/DDBJ databases">
        <title>Acidophilic actinobacteria isolated from forest soil.</title>
        <authorList>
            <person name="Golinska P."/>
        </authorList>
    </citation>
    <scope>NUCLEOTIDE SEQUENCE [LARGE SCALE GENOMIC DNA]</scope>
    <source>
        <strain evidence="2 3">NL8</strain>
    </source>
</reference>
<accession>A0ABS5KUW2</accession>
<dbReference type="EMBL" id="JAAFYZ010000083">
    <property type="protein sequence ID" value="MBS2549847.1"/>
    <property type="molecule type" value="Genomic_DNA"/>
</dbReference>
<name>A0ABS5KUW2_9ACTN</name>
<proteinExistence type="predicted"/>
<evidence type="ECO:0000256" key="1">
    <source>
        <dbReference type="SAM" id="Phobius"/>
    </source>
</evidence>
<sequence>MAGAGGKRAAGDLVFVAAAVIAIILVGYIVFVLIGANGQNDIVKTDSDWAGFFATWFKDLFTPKSPKLNVFLNYGLATLVYLAVGGVSRRVLNDAFG</sequence>
<protein>
    <submittedName>
        <fullName evidence="2">Uncharacterized protein</fullName>
    </submittedName>
</protein>
<comment type="caution">
    <text evidence="2">The sequence shown here is derived from an EMBL/GenBank/DDBJ whole genome shotgun (WGS) entry which is preliminary data.</text>
</comment>
<keyword evidence="1" id="KW-0472">Membrane</keyword>
<organism evidence="2 3">
    <name type="scientific">Catenulispora pinistramenti</name>
    <dbReference type="NCBI Taxonomy" id="2705254"/>
    <lineage>
        <taxon>Bacteria</taxon>
        <taxon>Bacillati</taxon>
        <taxon>Actinomycetota</taxon>
        <taxon>Actinomycetes</taxon>
        <taxon>Catenulisporales</taxon>
        <taxon>Catenulisporaceae</taxon>
        <taxon>Catenulispora</taxon>
    </lineage>
</organism>
<keyword evidence="1" id="KW-1133">Transmembrane helix</keyword>
<dbReference type="RefSeq" id="WP_212011607.1">
    <property type="nucleotide sequence ID" value="NZ_JAAFYZ010000083.1"/>
</dbReference>
<feature type="transmembrane region" description="Helical" evidence="1">
    <location>
        <begin position="71"/>
        <end position="92"/>
    </location>
</feature>
<gene>
    <name evidence="2" type="ORF">KGQ19_23565</name>
</gene>
<dbReference type="Proteomes" id="UP000730482">
    <property type="component" value="Unassembled WGS sequence"/>
</dbReference>
<keyword evidence="3" id="KW-1185">Reference proteome</keyword>
<keyword evidence="1" id="KW-0812">Transmembrane</keyword>
<evidence type="ECO:0000313" key="2">
    <source>
        <dbReference type="EMBL" id="MBS2549847.1"/>
    </source>
</evidence>
<feature type="transmembrane region" description="Helical" evidence="1">
    <location>
        <begin position="12"/>
        <end position="34"/>
    </location>
</feature>